<protein>
    <submittedName>
        <fullName evidence="5">Ankyrin repeat protein</fullName>
    </submittedName>
</protein>
<dbReference type="InterPro" id="IPR036770">
    <property type="entry name" value="Ankyrin_rpt-contain_sf"/>
</dbReference>
<keyword evidence="1" id="KW-0677">Repeat</keyword>
<feature type="repeat" description="ANK" evidence="3">
    <location>
        <begin position="563"/>
        <end position="595"/>
    </location>
</feature>
<feature type="repeat" description="ANK" evidence="3">
    <location>
        <begin position="900"/>
        <end position="934"/>
    </location>
</feature>
<dbReference type="PRINTS" id="PR01415">
    <property type="entry name" value="ANKYRIN"/>
</dbReference>
<dbReference type="EMBL" id="JAGMWT010000010">
    <property type="protein sequence ID" value="KAH7120752.1"/>
    <property type="molecule type" value="Genomic_DNA"/>
</dbReference>
<evidence type="ECO:0000313" key="6">
    <source>
        <dbReference type="Proteomes" id="UP000700596"/>
    </source>
</evidence>
<dbReference type="Gene3D" id="1.25.40.20">
    <property type="entry name" value="Ankyrin repeat-containing domain"/>
    <property type="match status" value="9"/>
</dbReference>
<evidence type="ECO:0000256" key="3">
    <source>
        <dbReference type="PROSITE-ProRule" id="PRU00023"/>
    </source>
</evidence>
<gene>
    <name evidence="5" type="ORF">B0J11DRAFT_589501</name>
</gene>
<evidence type="ECO:0000259" key="4">
    <source>
        <dbReference type="Pfam" id="PF24883"/>
    </source>
</evidence>
<dbReference type="SUPFAM" id="SSF48403">
    <property type="entry name" value="Ankyrin repeat"/>
    <property type="match status" value="5"/>
</dbReference>
<dbReference type="PROSITE" id="PS50297">
    <property type="entry name" value="ANK_REP_REGION"/>
    <property type="match status" value="4"/>
</dbReference>
<dbReference type="SUPFAM" id="SSF52540">
    <property type="entry name" value="P-loop containing nucleoside triphosphate hydrolases"/>
    <property type="match status" value="1"/>
</dbReference>
<feature type="repeat" description="ANK" evidence="3">
    <location>
        <begin position="597"/>
        <end position="629"/>
    </location>
</feature>
<keyword evidence="6" id="KW-1185">Reference proteome</keyword>
<keyword evidence="2 3" id="KW-0040">ANK repeat</keyword>
<dbReference type="OrthoDB" id="21416at2759"/>
<feature type="repeat" description="ANK" evidence="3">
    <location>
        <begin position="1156"/>
        <end position="1182"/>
    </location>
</feature>
<dbReference type="Gene3D" id="3.40.50.300">
    <property type="entry name" value="P-loop containing nucleotide triphosphate hydrolases"/>
    <property type="match status" value="1"/>
</dbReference>
<comment type="caution">
    <text evidence="5">The sequence shown here is derived from an EMBL/GenBank/DDBJ whole genome shotgun (WGS) entry which is preliminary data.</text>
</comment>
<dbReference type="Pfam" id="PF24883">
    <property type="entry name" value="NPHP3_N"/>
    <property type="match status" value="1"/>
</dbReference>
<name>A0A9P9IHW6_9PLEO</name>
<dbReference type="PANTHER" id="PTHR24198">
    <property type="entry name" value="ANKYRIN REPEAT AND PROTEIN KINASE DOMAIN-CONTAINING PROTEIN"/>
    <property type="match status" value="1"/>
</dbReference>
<sequence length="2078" mass="230511">MSQSCDSSDVDTIIVGRDEVNDYNPEQILPESAETIMDIRAWLQPTDYLSESGEYRKHLASHSPGTGLWITVNEKYQEWISGEEYGLLWLKGIPGSGKSVLAAHLIDQLSRSNSGSPILYFFFRQIIDANHKPDALLRDWLSQILEYSPPLQKHLKEYLKEHRKIESISPQDLWKDLRLAISGFSNTVFCVADALDEMDVGNEFFLECLKTFSQWKPGKVKVLITSRPVPRIEDPLRLAKVLDIRLKDSIVDVDIRNYVQHILLDSSISDNDKLSIQEAIPGRANGLFLYARLAMDAFLEPGATITAVLRSLPDDLNEMYTNLLREHALRSAVPEFIQRIILQSVTHATRPLRLLELAEMINVTHRTEVAGVLRDTKDLVRAAVGPLLEILPDETLCVIHHSFTEYLKGSTRNENDHGYPPLQPGETHTSLARSCLAYLQSGALDQIDLEMESITRDNADGTTGDDELVRTQLNHPFLSYAVSNWHIHICKSSAAEYDQSTMNPLVDGFLSQQRYLSAWIKLAWGKISTRNTKLHIAAATGLTKYAKELLNSAKQELDTEDSMGKTAVWFAADSGNADILAILIKSGASPNKADSRYGLKPLHRAASKNHFDVVRILLSAGVSPLTPKSSENPGVYAYGGKRSFGSTALMYACHNGHVDTIGVFLSFIQDKDTLSRMLYWASEQGHSDAVQKILQHSLVDVNAKVRGDTALYKACQSGDRETITHLVHAGADPRITCQEAPDEFDSVGCFGSGYDSTPRSYTALHKLCKEVRHARGGTVVDSEDLRFLFSLLVGAGADIHQGDHDGFKPVHSALYNPVMLELLLDAGANPNSVSKHGKTPLHMTPPAQARDLLIKYGADINQALPGGGGTPLLCYLAAYEPETAISFLQYHPHLDCKDEGGNGVLHIALQRSKGKFEVTKALLAAGADPKVRNKAGQNPLQIMKLTDENDYAAMDLLLEAGADINEKNPDGASLLFKACSTSPLGTLSRDHSSLRAFLDRGADITTRDSKGRTLLHETVKQHRVPYGGMNESLWKSSRLSFLLDRGLNLSVVDNDGNGLFHELAIHHPSDTDFWKHLASLGLDIDQPNYRGRTPLHVICSRFPHDKSVDFIFDHTQGVNISDRDGQTPLHLAATISESCTKRLLDLGADPMATNVDNMTPLHLATRSRQPNIVGLLLEALAEKTEEALKVRDKAGWTVLSHACRSGRMETFDLLVKAGSSVQDETMLLYACLQFEDEEILWSAVAQKNKTELGENGNAGGLTWSDRTRPVTDDIRSQNLNLSIFEIETVRLEEILDWLITHGADLSPLKSEHLFERQVKSLLNKKQDYTASCLLRNKSRMIEPSVSKGLPSAAISEAQPFHRHVILEAVNEAIESFKDVTSGESPVELVCSLLKRRQYLATVRLYNKGLNFFAGERIIPFAILVSHGFASLVESIGTLEAMTRFKQGTGHAFGDKASPGLYFALDLESNRASDPTNGPFHVPLILQAVKRDVPNIEVVKILVEKLHVDIDEIFYEPKWKDGRICGVARSRTATALHHLAQGDRWWHTSLALPYLISRGADVNVKNDEGRTPLLVALSGYRRPSRYGHNAKSHMWKVAETLLKAGADVNVMDENGEGCLAYAGADASVVRLLIDHGAKAGNDALLSAIKSGQTQALRACLSEGADPNERRNLPEPYSAIKWKPKQELQEKEWYPLQHAATAYTPSNVELVKSLLEYGADPFLKYKVFSKRVYQKKEGSRLLDNTKPTENECADEVLADVLEDRTVLHDLLLNSDIVHPILELEDLDVDSRDPQGRTLLHAACHSLLGPDSALDQAIVVHNKTEPSTRPTVLDFLMSRGADPLARDNAGRNVLHYMFDRFDGRKYPQEHEWKWEDSYCNLVMKHPSLLNARDNKGRTPFHVAAELLVRERNPGPIDGLMAAEADWTLADNEGNTVIHILAPLLNEYTGVRSRVVEILETGPWDINTLNNKGETPIFGLYRQPPMATPSYMGCVPWQTNNDHTNEAEAFSIFIKNGADLRVVNNAEQGLLHIAATGPVLRFKMLLDEGLNPMVEDLNRRTALDVAAACGNKAVLALFERKE</sequence>
<evidence type="ECO:0000256" key="1">
    <source>
        <dbReference type="ARBA" id="ARBA00022737"/>
    </source>
</evidence>
<accession>A0A9P9IHW6</accession>
<feature type="non-terminal residue" evidence="5">
    <location>
        <position position="1"/>
    </location>
</feature>
<dbReference type="InterPro" id="IPR002110">
    <property type="entry name" value="Ankyrin_rpt"/>
</dbReference>
<feature type="repeat" description="ANK" evidence="3">
    <location>
        <begin position="935"/>
        <end position="969"/>
    </location>
</feature>
<dbReference type="SMART" id="SM00248">
    <property type="entry name" value="ANK"/>
    <property type="match status" value="24"/>
</dbReference>
<dbReference type="PROSITE" id="PS50088">
    <property type="entry name" value="ANK_REPEAT"/>
    <property type="match status" value="7"/>
</dbReference>
<dbReference type="Pfam" id="PF12796">
    <property type="entry name" value="Ank_2"/>
    <property type="match status" value="4"/>
</dbReference>
<proteinExistence type="predicted"/>
<feature type="repeat" description="ANK" evidence="3">
    <location>
        <begin position="1567"/>
        <end position="1612"/>
    </location>
</feature>
<feature type="domain" description="Nephrocystin 3-like N-terminal" evidence="4">
    <location>
        <begin position="65"/>
        <end position="227"/>
    </location>
</feature>
<reference evidence="5" key="1">
    <citation type="journal article" date="2021" name="Nat. Commun.">
        <title>Genetic determinants of endophytism in the Arabidopsis root mycobiome.</title>
        <authorList>
            <person name="Mesny F."/>
            <person name="Miyauchi S."/>
            <person name="Thiergart T."/>
            <person name="Pickel B."/>
            <person name="Atanasova L."/>
            <person name="Karlsson M."/>
            <person name="Huettel B."/>
            <person name="Barry K.W."/>
            <person name="Haridas S."/>
            <person name="Chen C."/>
            <person name="Bauer D."/>
            <person name="Andreopoulos W."/>
            <person name="Pangilinan J."/>
            <person name="LaButti K."/>
            <person name="Riley R."/>
            <person name="Lipzen A."/>
            <person name="Clum A."/>
            <person name="Drula E."/>
            <person name="Henrissat B."/>
            <person name="Kohler A."/>
            <person name="Grigoriev I.V."/>
            <person name="Martin F.M."/>
            <person name="Hacquard S."/>
        </authorList>
    </citation>
    <scope>NUCLEOTIDE SEQUENCE</scope>
    <source>
        <strain evidence="5">MPI-CAGE-CH-0243</strain>
    </source>
</reference>
<feature type="repeat" description="ANK" evidence="3">
    <location>
        <begin position="706"/>
        <end position="738"/>
    </location>
</feature>
<dbReference type="InterPro" id="IPR027417">
    <property type="entry name" value="P-loop_NTPase"/>
</dbReference>
<dbReference type="Proteomes" id="UP000700596">
    <property type="component" value="Unassembled WGS sequence"/>
</dbReference>
<organism evidence="5 6">
    <name type="scientific">Dendryphion nanum</name>
    <dbReference type="NCBI Taxonomy" id="256645"/>
    <lineage>
        <taxon>Eukaryota</taxon>
        <taxon>Fungi</taxon>
        <taxon>Dikarya</taxon>
        <taxon>Ascomycota</taxon>
        <taxon>Pezizomycotina</taxon>
        <taxon>Dothideomycetes</taxon>
        <taxon>Pleosporomycetidae</taxon>
        <taxon>Pleosporales</taxon>
        <taxon>Torulaceae</taxon>
        <taxon>Dendryphion</taxon>
    </lineage>
</organism>
<dbReference type="InterPro" id="IPR056884">
    <property type="entry name" value="NPHP3-like_N"/>
</dbReference>
<dbReference type="PANTHER" id="PTHR24198:SF165">
    <property type="entry name" value="ANKYRIN REPEAT-CONTAINING PROTEIN-RELATED"/>
    <property type="match status" value="1"/>
</dbReference>
<evidence type="ECO:0000313" key="5">
    <source>
        <dbReference type="EMBL" id="KAH7120752.1"/>
    </source>
</evidence>
<evidence type="ECO:0000256" key="2">
    <source>
        <dbReference type="ARBA" id="ARBA00023043"/>
    </source>
</evidence>